<comment type="caution">
    <text evidence="5">The sequence shown here is derived from an EMBL/GenBank/DDBJ whole genome shotgun (WGS) entry which is preliminary data.</text>
</comment>
<keyword evidence="1 5" id="KW-0489">Methyltransferase</keyword>
<protein>
    <submittedName>
        <fullName evidence="5">S-adenosyl-L-methionine-dependent methyltransferase</fullName>
    </submittedName>
</protein>
<dbReference type="InterPro" id="IPR001077">
    <property type="entry name" value="COMT_C"/>
</dbReference>
<dbReference type="PROSITE" id="PS51683">
    <property type="entry name" value="SAM_OMT_II"/>
    <property type="match status" value="1"/>
</dbReference>
<dbReference type="GO" id="GO:0008171">
    <property type="term" value="F:O-methyltransferase activity"/>
    <property type="evidence" value="ECO:0007669"/>
    <property type="project" value="InterPro"/>
</dbReference>
<dbReference type="EMBL" id="MU860251">
    <property type="protein sequence ID" value="KAK4235619.1"/>
    <property type="molecule type" value="Genomic_DNA"/>
</dbReference>
<dbReference type="InterPro" id="IPR016461">
    <property type="entry name" value="COMT-like"/>
</dbReference>
<keyword evidence="2" id="KW-0808">Transferase</keyword>
<dbReference type="PANTHER" id="PTHR43712:SF11">
    <property type="entry name" value="O-METHYLTRANSFERASE (AFU_ORTHOLOGUE AFUA_2G17820)-RELATED"/>
    <property type="match status" value="1"/>
</dbReference>
<keyword evidence="3" id="KW-0949">S-adenosyl-L-methionine</keyword>
<proteinExistence type="predicted"/>
<dbReference type="InterPro" id="IPR029063">
    <property type="entry name" value="SAM-dependent_MTases_sf"/>
</dbReference>
<accession>A0AAN7C596</accession>
<dbReference type="SUPFAM" id="SSF53335">
    <property type="entry name" value="S-adenosyl-L-methionine-dependent methyltransferases"/>
    <property type="match status" value="1"/>
</dbReference>
<keyword evidence="6" id="KW-1185">Reference proteome</keyword>
<evidence type="ECO:0000256" key="1">
    <source>
        <dbReference type="ARBA" id="ARBA00022603"/>
    </source>
</evidence>
<evidence type="ECO:0000259" key="4">
    <source>
        <dbReference type="Pfam" id="PF00891"/>
    </source>
</evidence>
<gene>
    <name evidence="5" type="ORF">C8A03DRAFT_17654</name>
</gene>
<dbReference type="Gene3D" id="1.10.10.10">
    <property type="entry name" value="Winged helix-like DNA-binding domain superfamily/Winged helix DNA-binding domain"/>
    <property type="match status" value="1"/>
</dbReference>
<dbReference type="Pfam" id="PF00891">
    <property type="entry name" value="Methyltransf_2"/>
    <property type="match status" value="1"/>
</dbReference>
<dbReference type="GO" id="GO:0032259">
    <property type="term" value="P:methylation"/>
    <property type="evidence" value="ECO:0007669"/>
    <property type="project" value="UniProtKB-KW"/>
</dbReference>
<reference evidence="5" key="2">
    <citation type="submission" date="2023-05" db="EMBL/GenBank/DDBJ databases">
        <authorList>
            <consortium name="Lawrence Berkeley National Laboratory"/>
            <person name="Steindorff A."/>
            <person name="Hensen N."/>
            <person name="Bonometti L."/>
            <person name="Westerberg I."/>
            <person name="Brannstrom I.O."/>
            <person name="Guillou S."/>
            <person name="Cros-Aarteil S."/>
            <person name="Calhoun S."/>
            <person name="Haridas S."/>
            <person name="Kuo A."/>
            <person name="Mondo S."/>
            <person name="Pangilinan J."/>
            <person name="Riley R."/>
            <person name="Labutti K."/>
            <person name="Andreopoulos B."/>
            <person name="Lipzen A."/>
            <person name="Chen C."/>
            <person name="Yanf M."/>
            <person name="Daum C."/>
            <person name="Ng V."/>
            <person name="Clum A."/>
            <person name="Ohm R."/>
            <person name="Martin F."/>
            <person name="Silar P."/>
            <person name="Natvig D."/>
            <person name="Lalanne C."/>
            <person name="Gautier V."/>
            <person name="Ament-Velasquez S.L."/>
            <person name="Kruys A."/>
            <person name="Hutchinson M.I."/>
            <person name="Powell A.J."/>
            <person name="Barry K."/>
            <person name="Miller A.N."/>
            <person name="Grigoriev I.V."/>
            <person name="Debuchy R."/>
            <person name="Gladieux P."/>
            <person name="Thoren M.H."/>
            <person name="Johannesson H."/>
        </authorList>
    </citation>
    <scope>NUCLEOTIDE SEQUENCE</scope>
    <source>
        <strain evidence="5">CBS 532.94</strain>
    </source>
</reference>
<dbReference type="Gene3D" id="3.40.50.150">
    <property type="entry name" value="Vaccinia Virus protein VP39"/>
    <property type="match status" value="1"/>
</dbReference>
<dbReference type="Proteomes" id="UP001303760">
    <property type="component" value="Unassembled WGS sequence"/>
</dbReference>
<name>A0AAN7C596_9PEZI</name>
<dbReference type="SUPFAM" id="SSF46785">
    <property type="entry name" value="Winged helix' DNA-binding domain"/>
    <property type="match status" value="1"/>
</dbReference>
<organism evidence="5 6">
    <name type="scientific">Achaetomium macrosporum</name>
    <dbReference type="NCBI Taxonomy" id="79813"/>
    <lineage>
        <taxon>Eukaryota</taxon>
        <taxon>Fungi</taxon>
        <taxon>Dikarya</taxon>
        <taxon>Ascomycota</taxon>
        <taxon>Pezizomycotina</taxon>
        <taxon>Sordariomycetes</taxon>
        <taxon>Sordariomycetidae</taxon>
        <taxon>Sordariales</taxon>
        <taxon>Chaetomiaceae</taxon>
        <taxon>Achaetomium</taxon>
    </lineage>
</organism>
<evidence type="ECO:0000313" key="6">
    <source>
        <dbReference type="Proteomes" id="UP001303760"/>
    </source>
</evidence>
<dbReference type="AlphaFoldDB" id="A0AAN7C596"/>
<evidence type="ECO:0000256" key="2">
    <source>
        <dbReference type="ARBA" id="ARBA00022679"/>
    </source>
</evidence>
<evidence type="ECO:0000256" key="3">
    <source>
        <dbReference type="ARBA" id="ARBA00022691"/>
    </source>
</evidence>
<dbReference type="InterPro" id="IPR036390">
    <property type="entry name" value="WH_DNA-bd_sf"/>
</dbReference>
<sequence>MGTAQAPSRVEELRQLAARIQGAVEAYAHGKVADTHEIVRQCQTLQHRAESPETFAERLRYQPLDLCALMIAVEGGMLQALASRGDEEVTADELAEMAKRPKLHIVRTLRLLTAIGVCDEVGVQRYRANDKTPVMASKGQIGGLRVSSVPVCGITTKIEEYFSMLANGAQAADTYPPSAYVYTFGKPMYDVLRENPDRRADFDAYMAARKQEKTRTWHTVYPVISELSLALAPKGKLLDTSEITIVDVGGNRGHDLESFTDSNPGFNGRLVLQDLPETIGPLLADGKKRVFEAMPHDFFTPQPVRGATLYLLLACLHNWEDEACRKILQNLADAMRRGYSRLLISAMLLPEVGAGRRAAELDMQMWVLQQSRQRTRSELEALVHSVGLEVVKVWENGERESIVEVRLPENGTNGLM</sequence>
<dbReference type="InterPro" id="IPR036388">
    <property type="entry name" value="WH-like_DNA-bd_sf"/>
</dbReference>
<evidence type="ECO:0000313" key="5">
    <source>
        <dbReference type="EMBL" id="KAK4235619.1"/>
    </source>
</evidence>
<dbReference type="PANTHER" id="PTHR43712">
    <property type="entry name" value="PUTATIVE (AFU_ORTHOLOGUE AFUA_4G14580)-RELATED"/>
    <property type="match status" value="1"/>
</dbReference>
<feature type="domain" description="O-methyltransferase C-terminal" evidence="4">
    <location>
        <begin position="179"/>
        <end position="387"/>
    </location>
</feature>
<reference evidence="5" key="1">
    <citation type="journal article" date="2023" name="Mol. Phylogenet. Evol.">
        <title>Genome-scale phylogeny and comparative genomics of the fungal order Sordariales.</title>
        <authorList>
            <person name="Hensen N."/>
            <person name="Bonometti L."/>
            <person name="Westerberg I."/>
            <person name="Brannstrom I.O."/>
            <person name="Guillou S."/>
            <person name="Cros-Aarteil S."/>
            <person name="Calhoun S."/>
            <person name="Haridas S."/>
            <person name="Kuo A."/>
            <person name="Mondo S."/>
            <person name="Pangilinan J."/>
            <person name="Riley R."/>
            <person name="LaButti K."/>
            <person name="Andreopoulos B."/>
            <person name="Lipzen A."/>
            <person name="Chen C."/>
            <person name="Yan M."/>
            <person name="Daum C."/>
            <person name="Ng V."/>
            <person name="Clum A."/>
            <person name="Steindorff A."/>
            <person name="Ohm R.A."/>
            <person name="Martin F."/>
            <person name="Silar P."/>
            <person name="Natvig D.O."/>
            <person name="Lalanne C."/>
            <person name="Gautier V."/>
            <person name="Ament-Velasquez S.L."/>
            <person name="Kruys A."/>
            <person name="Hutchinson M.I."/>
            <person name="Powell A.J."/>
            <person name="Barry K."/>
            <person name="Miller A.N."/>
            <person name="Grigoriev I.V."/>
            <person name="Debuchy R."/>
            <person name="Gladieux P."/>
            <person name="Hiltunen Thoren M."/>
            <person name="Johannesson H."/>
        </authorList>
    </citation>
    <scope>NUCLEOTIDE SEQUENCE</scope>
    <source>
        <strain evidence="5">CBS 532.94</strain>
    </source>
</reference>